<feature type="region of interest" description="Disordered" evidence="1">
    <location>
        <begin position="38"/>
        <end position="67"/>
    </location>
</feature>
<feature type="compositionally biased region" description="Basic and acidic residues" evidence="1">
    <location>
        <begin position="47"/>
        <end position="66"/>
    </location>
</feature>
<accession>A0ABP1DSP6</accession>
<name>A0ABP1DSP6_9APHY</name>
<sequence>MQILTDPLSGSFNLYKIDATITHRNIYASLKLDLPRTTRSSSASCEGSKRQLEQEEQERPRMKTDGEASWIRKARTSGMYSHVVAVYTTNLQAMIEHRQYLREYQVETLQAGQFDTVQIRSNFLSHVKHLALDMCLVPPGVILVMKNLSERLDASTICLHTT</sequence>
<evidence type="ECO:0000313" key="3">
    <source>
        <dbReference type="Proteomes" id="UP001497453"/>
    </source>
</evidence>
<proteinExistence type="predicted"/>
<evidence type="ECO:0000313" key="2">
    <source>
        <dbReference type="EMBL" id="CAL1710823.1"/>
    </source>
</evidence>
<organism evidence="2 3">
    <name type="scientific">Somion occarium</name>
    <dbReference type="NCBI Taxonomy" id="3059160"/>
    <lineage>
        <taxon>Eukaryota</taxon>
        <taxon>Fungi</taxon>
        <taxon>Dikarya</taxon>
        <taxon>Basidiomycota</taxon>
        <taxon>Agaricomycotina</taxon>
        <taxon>Agaricomycetes</taxon>
        <taxon>Polyporales</taxon>
        <taxon>Cerrenaceae</taxon>
        <taxon>Somion</taxon>
    </lineage>
</organism>
<evidence type="ECO:0000256" key="1">
    <source>
        <dbReference type="SAM" id="MobiDB-lite"/>
    </source>
</evidence>
<keyword evidence="3" id="KW-1185">Reference proteome</keyword>
<dbReference type="EMBL" id="OZ037949">
    <property type="protein sequence ID" value="CAL1710823.1"/>
    <property type="molecule type" value="Genomic_DNA"/>
</dbReference>
<dbReference type="Proteomes" id="UP001497453">
    <property type="component" value="Chromosome 6"/>
</dbReference>
<protein>
    <submittedName>
        <fullName evidence="2">Uncharacterized protein</fullName>
    </submittedName>
</protein>
<reference evidence="3" key="1">
    <citation type="submission" date="2024-04" db="EMBL/GenBank/DDBJ databases">
        <authorList>
            <person name="Shaw F."/>
            <person name="Minotto A."/>
        </authorList>
    </citation>
    <scope>NUCLEOTIDE SEQUENCE [LARGE SCALE GENOMIC DNA]</scope>
</reference>
<gene>
    <name evidence="2" type="ORF">GFSPODELE1_LOCUS8022</name>
</gene>